<dbReference type="InterPro" id="IPR011701">
    <property type="entry name" value="MFS"/>
</dbReference>
<evidence type="ECO:0000259" key="3">
    <source>
        <dbReference type="PROSITE" id="PS50850"/>
    </source>
</evidence>
<proteinExistence type="predicted"/>
<dbReference type="Proteomes" id="UP000515163">
    <property type="component" value="Unplaced"/>
</dbReference>
<feature type="transmembrane region" description="Helical" evidence="2">
    <location>
        <begin position="152"/>
        <end position="168"/>
    </location>
</feature>
<protein>
    <submittedName>
        <fullName evidence="5">Monocarboxylate transporter 12-like</fullName>
    </submittedName>
</protein>
<feature type="transmembrane region" description="Helical" evidence="2">
    <location>
        <begin position="210"/>
        <end position="230"/>
    </location>
</feature>
<feature type="transmembrane region" description="Helical" evidence="2">
    <location>
        <begin position="355"/>
        <end position="377"/>
    </location>
</feature>
<dbReference type="RefSeq" id="XP_031555880.1">
    <property type="nucleotide sequence ID" value="XM_031700020.1"/>
</dbReference>
<feature type="transmembrane region" description="Helical" evidence="2">
    <location>
        <begin position="174"/>
        <end position="198"/>
    </location>
</feature>
<dbReference type="InterPro" id="IPR020846">
    <property type="entry name" value="MFS_dom"/>
</dbReference>
<feature type="transmembrane region" description="Helical" evidence="2">
    <location>
        <begin position="421"/>
        <end position="443"/>
    </location>
</feature>
<sequence>MPKFRNMSLSFISAYDLGQQSVAKCSKVDSLFKTIQYHNRTVKADMKNVVVKCNEDIPCRCSSKPSCVAVRLKSRENEQDSCWSWVICFCAAISNIIVIGLSYSYGILFPVLLEYFKMDRATTAWVGSTFSATTFLCGPVAANLCNRYGCRLTAISGAVLCVLGLLLTSQAPSIYTMFISFSLVVGFGCCCVYTACFVIVPRVFQKRRSLAVGMISLGPGGGVMVMAPTMQFLVDGFGWRKTFLVLAGITGFTSLLCCAFDSKTLKEVGESNVSLNQIEVSGDGFDTSIFRNKRYNVLLVTSFILFLGLHNVQVYLVEFSGTLNISANDASILYFYIGVFSTISRSSSGYICDIIPINPVFFVFTGTTIAGSSIILLSHTTSYIQLVIFSVFYGFSEGLLCVVLGILLLNSVSRRQRSLAYGVFLSLTAVPFAASPPFIGFLVDTFGTYSPGFCFSGISVIVSGFCALLLLFFDTTNNRPERVDTTSTSADICVEYKPMVEKMTVV</sequence>
<dbReference type="CDD" id="cd17352">
    <property type="entry name" value="MFS_MCT_SLC16"/>
    <property type="match status" value="1"/>
</dbReference>
<feature type="transmembrane region" description="Helical" evidence="2">
    <location>
        <begin position="449"/>
        <end position="473"/>
    </location>
</feature>
<name>A0A6P8HT76_ACTTE</name>
<evidence type="ECO:0000256" key="2">
    <source>
        <dbReference type="SAM" id="Phobius"/>
    </source>
</evidence>
<dbReference type="InterPro" id="IPR050327">
    <property type="entry name" value="Proton-linked_MCT"/>
</dbReference>
<gene>
    <name evidence="5" type="primary">LOC116292668</name>
</gene>
<dbReference type="GO" id="GO:0022857">
    <property type="term" value="F:transmembrane transporter activity"/>
    <property type="evidence" value="ECO:0007669"/>
    <property type="project" value="InterPro"/>
</dbReference>
<dbReference type="PANTHER" id="PTHR11360:SF251">
    <property type="entry name" value="MAJOR FACILITATOR SUPERFAMILY (MFS) PROFILE DOMAIN-CONTAINING PROTEIN"/>
    <property type="match status" value="1"/>
</dbReference>
<evidence type="ECO:0000256" key="1">
    <source>
        <dbReference type="ARBA" id="ARBA00004141"/>
    </source>
</evidence>
<dbReference type="SUPFAM" id="SSF103473">
    <property type="entry name" value="MFS general substrate transporter"/>
    <property type="match status" value="1"/>
</dbReference>
<feature type="transmembrane region" description="Helical" evidence="2">
    <location>
        <begin position="383"/>
        <end position="409"/>
    </location>
</feature>
<keyword evidence="4" id="KW-1185">Reference proteome</keyword>
<dbReference type="InParanoid" id="A0A6P8HT76"/>
<dbReference type="InterPro" id="IPR036259">
    <property type="entry name" value="MFS_trans_sf"/>
</dbReference>
<dbReference type="AlphaFoldDB" id="A0A6P8HT76"/>
<dbReference type="Pfam" id="PF07690">
    <property type="entry name" value="MFS_1"/>
    <property type="match status" value="1"/>
</dbReference>
<comment type="subcellular location">
    <subcellularLocation>
        <location evidence="1">Membrane</location>
        <topology evidence="1">Multi-pass membrane protein</topology>
    </subcellularLocation>
</comment>
<dbReference type="Gene3D" id="1.20.1250.20">
    <property type="entry name" value="MFS general substrate transporter like domains"/>
    <property type="match status" value="2"/>
</dbReference>
<keyword evidence="2" id="KW-0472">Membrane</keyword>
<dbReference type="OrthoDB" id="5952548at2759"/>
<evidence type="ECO:0000313" key="5">
    <source>
        <dbReference type="RefSeq" id="XP_031555880.1"/>
    </source>
</evidence>
<reference evidence="5" key="1">
    <citation type="submission" date="2025-08" db="UniProtKB">
        <authorList>
            <consortium name="RefSeq"/>
        </authorList>
    </citation>
    <scope>IDENTIFICATION</scope>
    <source>
        <tissue evidence="5">Tentacle</tissue>
    </source>
</reference>
<accession>A0A6P8HT76</accession>
<feature type="transmembrane region" description="Helical" evidence="2">
    <location>
        <begin position="297"/>
        <end position="317"/>
    </location>
</feature>
<feature type="transmembrane region" description="Helical" evidence="2">
    <location>
        <begin position="82"/>
        <end position="105"/>
    </location>
</feature>
<organism evidence="4 5">
    <name type="scientific">Actinia tenebrosa</name>
    <name type="common">Australian red waratah sea anemone</name>
    <dbReference type="NCBI Taxonomy" id="6105"/>
    <lineage>
        <taxon>Eukaryota</taxon>
        <taxon>Metazoa</taxon>
        <taxon>Cnidaria</taxon>
        <taxon>Anthozoa</taxon>
        <taxon>Hexacorallia</taxon>
        <taxon>Actiniaria</taxon>
        <taxon>Actiniidae</taxon>
        <taxon>Actinia</taxon>
    </lineage>
</organism>
<dbReference type="PANTHER" id="PTHR11360">
    <property type="entry name" value="MONOCARBOXYLATE TRANSPORTER"/>
    <property type="match status" value="1"/>
</dbReference>
<evidence type="ECO:0000313" key="4">
    <source>
        <dbReference type="Proteomes" id="UP000515163"/>
    </source>
</evidence>
<keyword evidence="2" id="KW-1133">Transmembrane helix</keyword>
<feature type="domain" description="Major facilitator superfamily (MFS) profile" evidence="3">
    <location>
        <begin position="87"/>
        <end position="481"/>
    </location>
</feature>
<dbReference type="GO" id="GO:0016020">
    <property type="term" value="C:membrane"/>
    <property type="evidence" value="ECO:0007669"/>
    <property type="project" value="UniProtKB-SubCell"/>
</dbReference>
<feature type="transmembrane region" description="Helical" evidence="2">
    <location>
        <begin position="323"/>
        <end position="343"/>
    </location>
</feature>
<feature type="transmembrane region" description="Helical" evidence="2">
    <location>
        <begin position="242"/>
        <end position="260"/>
    </location>
</feature>
<keyword evidence="2" id="KW-0812">Transmembrane</keyword>
<dbReference type="PROSITE" id="PS50850">
    <property type="entry name" value="MFS"/>
    <property type="match status" value="1"/>
</dbReference>
<dbReference type="KEGG" id="aten:116292668"/>
<dbReference type="GeneID" id="116292668"/>
<feature type="transmembrane region" description="Helical" evidence="2">
    <location>
        <begin position="125"/>
        <end position="145"/>
    </location>
</feature>